<proteinExistence type="predicted"/>
<evidence type="ECO:0000313" key="2">
    <source>
        <dbReference type="Proteomes" id="UP000887013"/>
    </source>
</evidence>
<name>A0A8X6QA44_NEPPI</name>
<comment type="caution">
    <text evidence="1">The sequence shown here is derived from an EMBL/GenBank/DDBJ whole genome shotgun (WGS) entry which is preliminary data.</text>
</comment>
<sequence>MLDPLRIDEKRKQLSSLKLNAERDEKNAIGLNSGSVKRWTEDYVQRKEPISKEKTRLEERSFVGTSKAAFNLRRVGGCRCDVTKDSSLLSVANLLGGVHWREIGLIGFAESSVKLSLRCFNIHRRLETHLNSNVNLLRFCFVSLNKLLLI</sequence>
<gene>
    <name evidence="1" type="ORF">NPIL_437211</name>
</gene>
<organism evidence="1 2">
    <name type="scientific">Nephila pilipes</name>
    <name type="common">Giant wood spider</name>
    <name type="synonym">Nephila maculata</name>
    <dbReference type="NCBI Taxonomy" id="299642"/>
    <lineage>
        <taxon>Eukaryota</taxon>
        <taxon>Metazoa</taxon>
        <taxon>Ecdysozoa</taxon>
        <taxon>Arthropoda</taxon>
        <taxon>Chelicerata</taxon>
        <taxon>Arachnida</taxon>
        <taxon>Araneae</taxon>
        <taxon>Araneomorphae</taxon>
        <taxon>Entelegynae</taxon>
        <taxon>Araneoidea</taxon>
        <taxon>Nephilidae</taxon>
        <taxon>Nephila</taxon>
    </lineage>
</organism>
<accession>A0A8X6QA44</accession>
<dbReference type="AlphaFoldDB" id="A0A8X6QA44"/>
<reference evidence="1" key="1">
    <citation type="submission" date="2020-08" db="EMBL/GenBank/DDBJ databases">
        <title>Multicomponent nature underlies the extraordinary mechanical properties of spider dragline silk.</title>
        <authorList>
            <person name="Kono N."/>
            <person name="Nakamura H."/>
            <person name="Mori M."/>
            <person name="Yoshida Y."/>
            <person name="Ohtoshi R."/>
            <person name="Malay A.D."/>
            <person name="Moran D.A.P."/>
            <person name="Tomita M."/>
            <person name="Numata K."/>
            <person name="Arakawa K."/>
        </authorList>
    </citation>
    <scope>NUCLEOTIDE SEQUENCE</scope>
</reference>
<dbReference type="Proteomes" id="UP000887013">
    <property type="component" value="Unassembled WGS sequence"/>
</dbReference>
<protein>
    <submittedName>
        <fullName evidence="1">Uncharacterized protein</fullName>
    </submittedName>
</protein>
<keyword evidence="2" id="KW-1185">Reference proteome</keyword>
<evidence type="ECO:0000313" key="1">
    <source>
        <dbReference type="EMBL" id="GFU03510.1"/>
    </source>
</evidence>
<dbReference type="EMBL" id="BMAW01027715">
    <property type="protein sequence ID" value="GFU03510.1"/>
    <property type="molecule type" value="Genomic_DNA"/>
</dbReference>